<keyword evidence="1" id="KW-0863">Zinc-finger</keyword>
<feature type="domain" description="RING-type" evidence="2">
    <location>
        <begin position="98"/>
        <end position="142"/>
    </location>
</feature>
<evidence type="ECO:0000313" key="3">
    <source>
        <dbReference type="EMBL" id="CAD8120557.1"/>
    </source>
</evidence>
<dbReference type="OrthoDB" id="1933281at2759"/>
<organism evidence="3 4">
    <name type="scientific">Paramecium sonneborni</name>
    <dbReference type="NCBI Taxonomy" id="65129"/>
    <lineage>
        <taxon>Eukaryota</taxon>
        <taxon>Sar</taxon>
        <taxon>Alveolata</taxon>
        <taxon>Ciliophora</taxon>
        <taxon>Intramacronucleata</taxon>
        <taxon>Oligohymenophorea</taxon>
        <taxon>Peniculida</taxon>
        <taxon>Parameciidae</taxon>
        <taxon>Paramecium</taxon>
    </lineage>
</organism>
<proteinExistence type="predicted"/>
<dbReference type="GO" id="GO:0008270">
    <property type="term" value="F:zinc ion binding"/>
    <property type="evidence" value="ECO:0007669"/>
    <property type="project" value="UniProtKB-KW"/>
</dbReference>
<sequence>MAILINIQLKKTFKNPNSPIHMGMHVQQKIKKKQRLFKRLKQTMESIDSYNYDEIDLDELMLPPPPLIRQNAYIEEEEETPQFILTTKTESLYKEEECPICYCHLNEENTVKLLCGHVMCSNDLNQIISIQNSQTLKCHICRTLQIVNQSFICIK</sequence>
<dbReference type="InterPro" id="IPR001841">
    <property type="entry name" value="Znf_RING"/>
</dbReference>
<dbReference type="EMBL" id="CAJJDN010000127">
    <property type="protein sequence ID" value="CAD8120557.1"/>
    <property type="molecule type" value="Genomic_DNA"/>
</dbReference>
<protein>
    <recommendedName>
        <fullName evidence="2">RING-type domain-containing protein</fullName>
    </recommendedName>
</protein>
<gene>
    <name evidence="3" type="ORF">PSON_ATCC_30995.1.T1270013</name>
</gene>
<name>A0A8S1QZY0_9CILI</name>
<keyword evidence="1" id="KW-0479">Metal-binding</keyword>
<dbReference type="Proteomes" id="UP000692954">
    <property type="component" value="Unassembled WGS sequence"/>
</dbReference>
<evidence type="ECO:0000259" key="2">
    <source>
        <dbReference type="PROSITE" id="PS50089"/>
    </source>
</evidence>
<reference evidence="3" key="1">
    <citation type="submission" date="2021-01" db="EMBL/GenBank/DDBJ databases">
        <authorList>
            <consortium name="Genoscope - CEA"/>
            <person name="William W."/>
        </authorList>
    </citation>
    <scope>NUCLEOTIDE SEQUENCE</scope>
</reference>
<comment type="caution">
    <text evidence="3">The sequence shown here is derived from an EMBL/GenBank/DDBJ whole genome shotgun (WGS) entry which is preliminary data.</text>
</comment>
<dbReference type="AlphaFoldDB" id="A0A8S1QZY0"/>
<evidence type="ECO:0000313" key="4">
    <source>
        <dbReference type="Proteomes" id="UP000692954"/>
    </source>
</evidence>
<dbReference type="PROSITE" id="PS50089">
    <property type="entry name" value="ZF_RING_2"/>
    <property type="match status" value="1"/>
</dbReference>
<keyword evidence="1" id="KW-0862">Zinc</keyword>
<keyword evidence="4" id="KW-1185">Reference proteome</keyword>
<evidence type="ECO:0000256" key="1">
    <source>
        <dbReference type="PROSITE-ProRule" id="PRU00175"/>
    </source>
</evidence>
<accession>A0A8S1QZY0</accession>